<evidence type="ECO:0000313" key="3">
    <source>
        <dbReference type="Proteomes" id="UP001500975"/>
    </source>
</evidence>
<organism evidence="2 3">
    <name type="scientific">Variovorax defluvii</name>
    <dbReference type="NCBI Taxonomy" id="913761"/>
    <lineage>
        <taxon>Bacteria</taxon>
        <taxon>Pseudomonadati</taxon>
        <taxon>Pseudomonadota</taxon>
        <taxon>Betaproteobacteria</taxon>
        <taxon>Burkholderiales</taxon>
        <taxon>Comamonadaceae</taxon>
        <taxon>Variovorax</taxon>
    </lineage>
</organism>
<proteinExistence type="predicted"/>
<dbReference type="EMBL" id="BAABGJ010000080">
    <property type="protein sequence ID" value="GAA4356431.1"/>
    <property type="molecule type" value="Genomic_DNA"/>
</dbReference>
<name>A0ABP8IDC8_9BURK</name>
<keyword evidence="3" id="KW-1185">Reference proteome</keyword>
<protein>
    <recommendedName>
        <fullName evidence="4">GlxA family transcriptional regulator</fullName>
    </recommendedName>
</protein>
<comment type="caution">
    <text evidence="2">The sequence shown here is derived from an EMBL/GenBank/DDBJ whole genome shotgun (WGS) entry which is preliminary data.</text>
</comment>
<dbReference type="SUPFAM" id="SSF52317">
    <property type="entry name" value="Class I glutamine amidotransferase-like"/>
    <property type="match status" value="1"/>
</dbReference>
<gene>
    <name evidence="2" type="ORF">GCM10023165_49450</name>
</gene>
<reference evidence="3" key="1">
    <citation type="journal article" date="2019" name="Int. J. Syst. Evol. Microbiol.">
        <title>The Global Catalogue of Microorganisms (GCM) 10K type strain sequencing project: providing services to taxonomists for standard genome sequencing and annotation.</title>
        <authorList>
            <consortium name="The Broad Institute Genomics Platform"/>
            <consortium name="The Broad Institute Genome Sequencing Center for Infectious Disease"/>
            <person name="Wu L."/>
            <person name="Ma J."/>
        </authorList>
    </citation>
    <scope>NUCLEOTIDE SEQUENCE [LARGE SCALE GENOMIC DNA]</scope>
    <source>
        <strain evidence="3">JCM 17804</strain>
    </source>
</reference>
<evidence type="ECO:0000313" key="2">
    <source>
        <dbReference type="EMBL" id="GAA4356431.1"/>
    </source>
</evidence>
<feature type="region of interest" description="Disordered" evidence="1">
    <location>
        <begin position="87"/>
        <end position="106"/>
    </location>
</feature>
<dbReference type="Gene3D" id="3.40.50.880">
    <property type="match status" value="1"/>
</dbReference>
<dbReference type="InterPro" id="IPR029062">
    <property type="entry name" value="Class_I_gatase-like"/>
</dbReference>
<evidence type="ECO:0008006" key="4">
    <source>
        <dbReference type="Google" id="ProtNLM"/>
    </source>
</evidence>
<evidence type="ECO:0000256" key="1">
    <source>
        <dbReference type="SAM" id="MobiDB-lite"/>
    </source>
</evidence>
<dbReference type="Proteomes" id="UP001500975">
    <property type="component" value="Unassembled WGS sequence"/>
</dbReference>
<sequence>MHIGILAFPDFQLLDVSGLADVFAEAARQLGDPRAYSVQVIGTEPGMLRSSCDATPAPDAWATRGSRPPGFTLNVKIYTNLKNETNIRDTSSSVPSGDAHLTLSVR</sequence>
<accession>A0ABP8IDC8</accession>